<evidence type="ECO:0000256" key="2">
    <source>
        <dbReference type="ARBA" id="ARBA00023315"/>
    </source>
</evidence>
<dbReference type="PROSITE" id="PS51186">
    <property type="entry name" value="GNAT"/>
    <property type="match status" value="1"/>
</dbReference>
<keyword evidence="1 4" id="KW-0808">Transferase</keyword>
<feature type="domain" description="N-acetyltransferase" evidence="3">
    <location>
        <begin position="1"/>
        <end position="137"/>
    </location>
</feature>
<gene>
    <name evidence="4" type="ORF">C8N45_103217</name>
</gene>
<keyword evidence="2" id="KW-0012">Acyltransferase</keyword>
<sequence>MTPDALAALYGAAFPDTRGWSASEFENLLGQSGVTLCTDGQAFALFRVTVDEAELLTIATHPTARRQGLASALLTRAEESATRQGATQMFLEVAEDNAAARALYVAASYVTIGMRPGYYRREWKSPVTALILGKQLVAAQS</sequence>
<dbReference type="Gene3D" id="3.40.630.30">
    <property type="match status" value="1"/>
</dbReference>
<dbReference type="GO" id="GO:0016747">
    <property type="term" value="F:acyltransferase activity, transferring groups other than amino-acyl groups"/>
    <property type="evidence" value="ECO:0007669"/>
    <property type="project" value="InterPro"/>
</dbReference>
<name>A0A2T6KKA8_9RHOB</name>
<dbReference type="SUPFAM" id="SSF55729">
    <property type="entry name" value="Acyl-CoA N-acyltransferases (Nat)"/>
    <property type="match status" value="1"/>
</dbReference>
<evidence type="ECO:0000313" key="4">
    <source>
        <dbReference type="EMBL" id="PUB16362.1"/>
    </source>
</evidence>
<dbReference type="PANTHER" id="PTHR43420">
    <property type="entry name" value="ACETYLTRANSFERASE"/>
    <property type="match status" value="1"/>
</dbReference>
<dbReference type="EMBL" id="QBUD01000003">
    <property type="protein sequence ID" value="PUB16362.1"/>
    <property type="molecule type" value="Genomic_DNA"/>
</dbReference>
<dbReference type="RefSeq" id="WP_108385961.1">
    <property type="nucleotide sequence ID" value="NZ_QBUD01000003.1"/>
</dbReference>
<dbReference type="CDD" id="cd04301">
    <property type="entry name" value="NAT_SF"/>
    <property type="match status" value="1"/>
</dbReference>
<protein>
    <submittedName>
        <fullName evidence="4">Ribosomal-protein-alanine N-acetyltransferase</fullName>
    </submittedName>
</protein>
<comment type="caution">
    <text evidence="4">The sequence shown here is derived from an EMBL/GenBank/DDBJ whole genome shotgun (WGS) entry which is preliminary data.</text>
</comment>
<dbReference type="Proteomes" id="UP000244523">
    <property type="component" value="Unassembled WGS sequence"/>
</dbReference>
<dbReference type="InterPro" id="IPR016181">
    <property type="entry name" value="Acyl_CoA_acyltransferase"/>
</dbReference>
<dbReference type="OrthoDB" id="9804026at2"/>
<proteinExistence type="predicted"/>
<evidence type="ECO:0000259" key="3">
    <source>
        <dbReference type="PROSITE" id="PS51186"/>
    </source>
</evidence>
<organism evidence="4 5">
    <name type="scientific">Yoonia sediminilitoris</name>
    <dbReference type="NCBI Taxonomy" id="1286148"/>
    <lineage>
        <taxon>Bacteria</taxon>
        <taxon>Pseudomonadati</taxon>
        <taxon>Pseudomonadota</taxon>
        <taxon>Alphaproteobacteria</taxon>
        <taxon>Rhodobacterales</taxon>
        <taxon>Paracoccaceae</taxon>
        <taxon>Yoonia</taxon>
    </lineage>
</organism>
<dbReference type="InterPro" id="IPR000182">
    <property type="entry name" value="GNAT_dom"/>
</dbReference>
<evidence type="ECO:0000313" key="5">
    <source>
        <dbReference type="Proteomes" id="UP000244523"/>
    </source>
</evidence>
<dbReference type="Pfam" id="PF00583">
    <property type="entry name" value="Acetyltransf_1"/>
    <property type="match status" value="1"/>
</dbReference>
<accession>A0A2T6KKA8</accession>
<dbReference type="InterPro" id="IPR050680">
    <property type="entry name" value="YpeA/RimI_acetyltransf"/>
</dbReference>
<keyword evidence="5" id="KW-1185">Reference proteome</keyword>
<reference evidence="4 5" key="1">
    <citation type="submission" date="2018-04" db="EMBL/GenBank/DDBJ databases">
        <title>Genomic Encyclopedia of Archaeal and Bacterial Type Strains, Phase II (KMG-II): from individual species to whole genera.</title>
        <authorList>
            <person name="Goeker M."/>
        </authorList>
    </citation>
    <scope>NUCLEOTIDE SEQUENCE [LARGE SCALE GENOMIC DNA]</scope>
    <source>
        <strain evidence="4 5">DSM 29955</strain>
    </source>
</reference>
<dbReference type="AlphaFoldDB" id="A0A2T6KKA8"/>
<evidence type="ECO:0000256" key="1">
    <source>
        <dbReference type="ARBA" id="ARBA00022679"/>
    </source>
</evidence>